<reference evidence="7" key="3">
    <citation type="submission" date="2025-09" db="UniProtKB">
        <authorList>
            <consortium name="Ensembl"/>
        </authorList>
    </citation>
    <scope>IDENTIFICATION</scope>
</reference>
<evidence type="ECO:0000256" key="2">
    <source>
        <dbReference type="ARBA" id="ARBA00023136"/>
    </source>
</evidence>
<dbReference type="SUPFAM" id="SSF48726">
    <property type="entry name" value="Immunoglobulin"/>
    <property type="match status" value="1"/>
</dbReference>
<evidence type="ECO:0000256" key="5">
    <source>
        <dbReference type="SAM" id="SignalP"/>
    </source>
</evidence>
<organism evidence="7 8">
    <name type="scientific">Echeneis naucrates</name>
    <name type="common">Live sharksucker</name>
    <dbReference type="NCBI Taxonomy" id="173247"/>
    <lineage>
        <taxon>Eukaryota</taxon>
        <taxon>Metazoa</taxon>
        <taxon>Chordata</taxon>
        <taxon>Craniata</taxon>
        <taxon>Vertebrata</taxon>
        <taxon>Euteleostomi</taxon>
        <taxon>Actinopterygii</taxon>
        <taxon>Neopterygii</taxon>
        <taxon>Teleostei</taxon>
        <taxon>Neoteleostei</taxon>
        <taxon>Acanthomorphata</taxon>
        <taxon>Carangaria</taxon>
        <taxon>Carangiformes</taxon>
        <taxon>Echeneidae</taxon>
        <taxon>Echeneis</taxon>
    </lineage>
</organism>
<reference evidence="7" key="1">
    <citation type="submission" date="2021-04" db="EMBL/GenBank/DDBJ databases">
        <authorList>
            <consortium name="Wellcome Sanger Institute Data Sharing"/>
        </authorList>
    </citation>
    <scope>NUCLEOTIDE SEQUENCE [LARGE SCALE GENOMIC DNA]</scope>
</reference>
<dbReference type="InterPro" id="IPR003599">
    <property type="entry name" value="Ig_sub"/>
</dbReference>
<dbReference type="GO" id="GO:0001817">
    <property type="term" value="P:regulation of cytokine production"/>
    <property type="evidence" value="ECO:0007669"/>
    <property type="project" value="TreeGrafter"/>
</dbReference>
<keyword evidence="4" id="KW-0812">Transmembrane</keyword>
<dbReference type="Pfam" id="PF07686">
    <property type="entry name" value="V-set"/>
    <property type="match status" value="1"/>
</dbReference>
<sequence>IGPLYSSSELCCWLLLLFVLPDNLLSKCCLFASTGQHDVICPPQPIQTEEGETVSIRCRLNQTVDLQDEMISVSRPNLNEEVISYRDGKDHSEDNADSNRFSLNHEDLKGGILNLQISSVQLSDRGLYTVYIRGRNVPFNVTLDVGKTDSFNAVNPGECLWLVLWVEDGQIFLFLLCFIFLQVQRRWMFLLWSEVFLVLLFLCSLLLESCGNVEESVSSKVLLFNISSVLWSLICL</sequence>
<dbReference type="GO" id="GO:0009897">
    <property type="term" value="C:external side of plasma membrane"/>
    <property type="evidence" value="ECO:0007669"/>
    <property type="project" value="TreeGrafter"/>
</dbReference>
<accession>A0A665U036</accession>
<dbReference type="Ensembl" id="ENSENLT00000013055.1">
    <property type="protein sequence ID" value="ENSENLP00000012539.1"/>
    <property type="gene ID" value="ENSENLG00000005949.1"/>
</dbReference>
<evidence type="ECO:0000256" key="3">
    <source>
        <dbReference type="ARBA" id="ARBA00023319"/>
    </source>
</evidence>
<feature type="signal peptide" evidence="5">
    <location>
        <begin position="1"/>
        <end position="26"/>
    </location>
</feature>
<dbReference type="PANTHER" id="PTHR24100:SF151">
    <property type="entry name" value="ICOS LIGAND"/>
    <property type="match status" value="1"/>
</dbReference>
<comment type="subcellular location">
    <subcellularLocation>
        <location evidence="1">Membrane</location>
    </subcellularLocation>
</comment>
<evidence type="ECO:0000313" key="7">
    <source>
        <dbReference type="Ensembl" id="ENSENLP00000012539.1"/>
    </source>
</evidence>
<keyword evidence="2 4" id="KW-0472">Membrane</keyword>
<dbReference type="InterPro" id="IPR050504">
    <property type="entry name" value="IgSF_BTN/MOG"/>
</dbReference>
<dbReference type="AlphaFoldDB" id="A0A665U036"/>
<name>A0A665U036_ECHNA</name>
<feature type="domain" description="Immunoglobulin" evidence="6">
    <location>
        <begin position="43"/>
        <end position="144"/>
    </location>
</feature>
<dbReference type="GO" id="GO:0005102">
    <property type="term" value="F:signaling receptor binding"/>
    <property type="evidence" value="ECO:0007669"/>
    <property type="project" value="TreeGrafter"/>
</dbReference>
<feature type="transmembrane region" description="Helical" evidence="4">
    <location>
        <begin position="160"/>
        <end position="181"/>
    </location>
</feature>
<dbReference type="Proteomes" id="UP000472264">
    <property type="component" value="Chromosome 1"/>
</dbReference>
<dbReference type="InterPro" id="IPR013783">
    <property type="entry name" value="Ig-like_fold"/>
</dbReference>
<evidence type="ECO:0000313" key="8">
    <source>
        <dbReference type="Proteomes" id="UP000472264"/>
    </source>
</evidence>
<keyword evidence="4" id="KW-1133">Transmembrane helix</keyword>
<dbReference type="InterPro" id="IPR013106">
    <property type="entry name" value="Ig_V-set"/>
</dbReference>
<dbReference type="Gene3D" id="2.60.40.10">
    <property type="entry name" value="Immunoglobulins"/>
    <property type="match status" value="1"/>
</dbReference>
<reference evidence="7" key="2">
    <citation type="submission" date="2025-08" db="UniProtKB">
        <authorList>
            <consortium name="Ensembl"/>
        </authorList>
    </citation>
    <scope>IDENTIFICATION</scope>
</reference>
<dbReference type="InterPro" id="IPR036179">
    <property type="entry name" value="Ig-like_dom_sf"/>
</dbReference>
<feature type="transmembrane region" description="Helical" evidence="4">
    <location>
        <begin position="188"/>
        <end position="207"/>
    </location>
</feature>
<dbReference type="InParanoid" id="A0A665U036"/>
<keyword evidence="5" id="KW-0732">Signal</keyword>
<keyword evidence="3" id="KW-0393">Immunoglobulin domain</keyword>
<keyword evidence="8" id="KW-1185">Reference proteome</keyword>
<dbReference type="SMART" id="SM00409">
    <property type="entry name" value="IG"/>
    <property type="match status" value="1"/>
</dbReference>
<dbReference type="GO" id="GO:0050852">
    <property type="term" value="P:T cell receptor signaling pathway"/>
    <property type="evidence" value="ECO:0007669"/>
    <property type="project" value="TreeGrafter"/>
</dbReference>
<dbReference type="PANTHER" id="PTHR24100">
    <property type="entry name" value="BUTYROPHILIN"/>
    <property type="match status" value="1"/>
</dbReference>
<evidence type="ECO:0000256" key="1">
    <source>
        <dbReference type="ARBA" id="ARBA00004370"/>
    </source>
</evidence>
<evidence type="ECO:0000256" key="4">
    <source>
        <dbReference type="SAM" id="Phobius"/>
    </source>
</evidence>
<proteinExistence type="predicted"/>
<evidence type="ECO:0000259" key="6">
    <source>
        <dbReference type="SMART" id="SM00409"/>
    </source>
</evidence>
<feature type="chain" id="PRO_5025647307" description="Immunoglobulin domain-containing protein" evidence="5">
    <location>
        <begin position="27"/>
        <end position="236"/>
    </location>
</feature>
<protein>
    <recommendedName>
        <fullName evidence="6">Immunoglobulin domain-containing protein</fullName>
    </recommendedName>
</protein>